<sequence>MSRSIHFVGSLPADVCGTPRQAMEWIIQQRRGHRLTTLPCDLDPNWVVGYLRDLAGRPAFEVTRPGEYASYEDMRTYGVRRGHRLRPEDVSMGRTDRLRKALEEFRAVRAEHPELDGIRLQISLPNPLDMAIFVFAGRPWLSLRYLPVFTQAVVDEVTELTAEAGPDIVWQLETPSVLIGMDMARRVPGGPSLGARFLARQVAALLARFPADAETILHLCYGNYQNTEMFAPRDLGPAVTYLDLLATALRRRGRPLPPVHLPAAYGAHPAPRNEEFYRPLRRLDPEWRIMAGIVSAADPAGGAESLRRFEAAVGREAYAVATACGLGRHTVEEAEKATEAMAATADAPSA</sequence>
<evidence type="ECO:0000313" key="2">
    <source>
        <dbReference type="Proteomes" id="UP001165135"/>
    </source>
</evidence>
<evidence type="ECO:0000313" key="1">
    <source>
        <dbReference type="EMBL" id="GLY74296.1"/>
    </source>
</evidence>
<dbReference type="SUPFAM" id="SSF51726">
    <property type="entry name" value="UROD/MetE-like"/>
    <property type="match status" value="1"/>
</dbReference>
<accession>A0A9W6RE04</accession>
<dbReference type="Gene3D" id="3.20.20.210">
    <property type="match status" value="1"/>
</dbReference>
<organism evidence="1 2">
    <name type="scientific">Actinoallomurus iriomotensis</name>
    <dbReference type="NCBI Taxonomy" id="478107"/>
    <lineage>
        <taxon>Bacteria</taxon>
        <taxon>Bacillati</taxon>
        <taxon>Actinomycetota</taxon>
        <taxon>Actinomycetes</taxon>
        <taxon>Streptosporangiales</taxon>
        <taxon>Thermomonosporaceae</taxon>
        <taxon>Actinoallomurus</taxon>
    </lineage>
</organism>
<dbReference type="InterPro" id="IPR038071">
    <property type="entry name" value="UROD/MetE-like_sf"/>
</dbReference>
<dbReference type="EMBL" id="BSTJ01000002">
    <property type="protein sequence ID" value="GLY74296.1"/>
    <property type="molecule type" value="Genomic_DNA"/>
</dbReference>
<dbReference type="Proteomes" id="UP001165135">
    <property type="component" value="Unassembled WGS sequence"/>
</dbReference>
<comment type="caution">
    <text evidence="1">The sequence shown here is derived from an EMBL/GenBank/DDBJ whole genome shotgun (WGS) entry which is preliminary data.</text>
</comment>
<reference evidence="1" key="1">
    <citation type="submission" date="2023-03" db="EMBL/GenBank/DDBJ databases">
        <title>Actinoallomurus iriomotensis NBRC 103681.</title>
        <authorList>
            <person name="Ichikawa N."/>
            <person name="Sato H."/>
            <person name="Tonouchi N."/>
        </authorList>
    </citation>
    <scope>NUCLEOTIDE SEQUENCE</scope>
    <source>
        <strain evidence="1">NBRC 103681</strain>
    </source>
</reference>
<name>A0A9W6RE04_9ACTN</name>
<proteinExistence type="predicted"/>
<dbReference type="AlphaFoldDB" id="A0A9W6RE04"/>
<dbReference type="RefSeq" id="WP_285620044.1">
    <property type="nucleotide sequence ID" value="NZ_BSTJ01000002.1"/>
</dbReference>
<protein>
    <submittedName>
        <fullName evidence="1">Uncharacterized protein</fullName>
    </submittedName>
</protein>
<gene>
    <name evidence="1" type="ORF">Airi01_025630</name>
</gene>